<feature type="transmembrane region" description="Helical" evidence="1">
    <location>
        <begin position="183"/>
        <end position="203"/>
    </location>
</feature>
<keyword evidence="1" id="KW-0812">Transmembrane</keyword>
<organism evidence="3 4">
    <name type="scientific">Microbacterium croceum</name>
    <dbReference type="NCBI Taxonomy" id="2851645"/>
    <lineage>
        <taxon>Bacteria</taxon>
        <taxon>Bacillati</taxon>
        <taxon>Actinomycetota</taxon>
        <taxon>Actinomycetes</taxon>
        <taxon>Micrococcales</taxon>
        <taxon>Microbacteriaceae</taxon>
        <taxon>Microbacterium</taxon>
    </lineage>
</organism>
<comment type="caution">
    <text evidence="3">The sequence shown here is derived from an EMBL/GenBank/DDBJ whole genome shotgun (WGS) entry which is preliminary data.</text>
</comment>
<keyword evidence="2" id="KW-0732">Signal</keyword>
<feature type="signal peptide" evidence="2">
    <location>
        <begin position="1"/>
        <end position="23"/>
    </location>
</feature>
<dbReference type="InterPro" id="IPR006311">
    <property type="entry name" value="TAT_signal"/>
</dbReference>
<name>A0ABT0FHX7_9MICO</name>
<sequence length="217" mass="22214">MISRRFVAVLSALTVGAAGSALAVPTAAWASPTTQVIQGDVLRLVSVADWDAASRLRPGEPVQWDVTISADAPDPGTVRIAVSARGDAPLTLDASLCLREWEADVCPGGATELRTAWSIPRDGAEFALAEMADTEVAHLRLAITLDADDEGGATDVRVHAQGAGESAVVGPGGGLATTGLPPIVSVAFGGGALLVATGAALVLDHRRRPVRDEKETP</sequence>
<protein>
    <submittedName>
        <fullName evidence="3">Uncharacterized protein</fullName>
    </submittedName>
</protein>
<dbReference type="EMBL" id="JAHWXN010000002">
    <property type="protein sequence ID" value="MCK2037655.1"/>
    <property type="molecule type" value="Genomic_DNA"/>
</dbReference>
<keyword evidence="1" id="KW-1133">Transmembrane helix</keyword>
<dbReference type="Proteomes" id="UP001300096">
    <property type="component" value="Unassembled WGS sequence"/>
</dbReference>
<evidence type="ECO:0000313" key="4">
    <source>
        <dbReference type="Proteomes" id="UP001300096"/>
    </source>
</evidence>
<feature type="chain" id="PRO_5047332122" evidence="2">
    <location>
        <begin position="24"/>
        <end position="217"/>
    </location>
</feature>
<keyword evidence="1" id="KW-0472">Membrane</keyword>
<proteinExistence type="predicted"/>
<accession>A0ABT0FHX7</accession>
<dbReference type="RefSeq" id="WP_247631040.1">
    <property type="nucleotide sequence ID" value="NZ_JAHWXN010000002.1"/>
</dbReference>
<gene>
    <name evidence="3" type="ORF">KZC51_16120</name>
</gene>
<evidence type="ECO:0000256" key="1">
    <source>
        <dbReference type="SAM" id="Phobius"/>
    </source>
</evidence>
<reference evidence="3 4" key="1">
    <citation type="submission" date="2021-06" db="EMBL/GenBank/DDBJ databases">
        <title>Genome-based taxonomic framework of Microbacterium strains isolated from marine environment, the description of four new species and reclassification of four preexisting species.</title>
        <authorList>
            <person name="Lee S.D."/>
            <person name="Kim S.-M."/>
            <person name="Byeon Y.-S."/>
            <person name="Yang H.L."/>
            <person name="Kim I.S."/>
        </authorList>
    </citation>
    <scope>NUCLEOTIDE SEQUENCE [LARGE SCALE GENOMIC DNA]</scope>
    <source>
        <strain evidence="3 4">SSW1-49</strain>
    </source>
</reference>
<dbReference type="PROSITE" id="PS51318">
    <property type="entry name" value="TAT"/>
    <property type="match status" value="1"/>
</dbReference>
<keyword evidence="4" id="KW-1185">Reference proteome</keyword>
<evidence type="ECO:0000256" key="2">
    <source>
        <dbReference type="SAM" id="SignalP"/>
    </source>
</evidence>
<evidence type="ECO:0000313" key="3">
    <source>
        <dbReference type="EMBL" id="MCK2037655.1"/>
    </source>
</evidence>